<dbReference type="Proteomes" id="UP000030765">
    <property type="component" value="Unassembled WGS sequence"/>
</dbReference>
<gene>
    <name evidence="2" type="ORF">ZHAS_00017807</name>
</gene>
<dbReference type="VEuPathDB" id="VectorBase:ASIC017807"/>
<evidence type="ECO:0000313" key="4">
    <source>
        <dbReference type="Proteomes" id="UP000030765"/>
    </source>
</evidence>
<reference evidence="2 4" key="1">
    <citation type="journal article" date="2014" name="BMC Genomics">
        <title>Genome sequence of Anopheles sinensis provides insight into genetics basis of mosquito competence for malaria parasites.</title>
        <authorList>
            <person name="Zhou D."/>
            <person name="Zhang D."/>
            <person name="Ding G."/>
            <person name="Shi L."/>
            <person name="Hou Q."/>
            <person name="Ye Y."/>
            <person name="Xu Y."/>
            <person name="Zhou H."/>
            <person name="Xiong C."/>
            <person name="Li S."/>
            <person name="Yu J."/>
            <person name="Hong S."/>
            <person name="Yu X."/>
            <person name="Zou P."/>
            <person name="Chen C."/>
            <person name="Chang X."/>
            <person name="Wang W."/>
            <person name="Lv Y."/>
            <person name="Sun Y."/>
            <person name="Ma L."/>
            <person name="Shen B."/>
            <person name="Zhu C."/>
        </authorList>
    </citation>
    <scope>NUCLEOTIDE SEQUENCE [LARGE SCALE GENOMIC DNA]</scope>
</reference>
<dbReference type="AlphaFoldDB" id="A0A084WHU6"/>
<organism evidence="2">
    <name type="scientific">Anopheles sinensis</name>
    <name type="common">Mosquito</name>
    <dbReference type="NCBI Taxonomy" id="74873"/>
    <lineage>
        <taxon>Eukaryota</taxon>
        <taxon>Metazoa</taxon>
        <taxon>Ecdysozoa</taxon>
        <taxon>Arthropoda</taxon>
        <taxon>Hexapoda</taxon>
        <taxon>Insecta</taxon>
        <taxon>Pterygota</taxon>
        <taxon>Neoptera</taxon>
        <taxon>Endopterygota</taxon>
        <taxon>Diptera</taxon>
        <taxon>Nematocera</taxon>
        <taxon>Culicoidea</taxon>
        <taxon>Culicidae</taxon>
        <taxon>Anophelinae</taxon>
        <taxon>Anopheles</taxon>
    </lineage>
</organism>
<evidence type="ECO:0000313" key="3">
    <source>
        <dbReference type="EnsemblMetazoa" id="ASIC017807-PA"/>
    </source>
</evidence>
<dbReference type="EMBL" id="ATLV01023888">
    <property type="status" value="NOT_ANNOTATED_CDS"/>
    <property type="molecule type" value="Genomic_DNA"/>
</dbReference>
<dbReference type="EnsemblMetazoa" id="ASIC017807-RA">
    <property type="protein sequence ID" value="ASIC017807-PA"/>
    <property type="gene ID" value="ASIC017807"/>
</dbReference>
<protein>
    <submittedName>
        <fullName evidence="2 3">Uncharacterized protein</fullName>
    </submittedName>
</protein>
<reference evidence="3" key="2">
    <citation type="submission" date="2020-05" db="UniProtKB">
        <authorList>
            <consortium name="EnsemblMetazoa"/>
        </authorList>
    </citation>
    <scope>IDENTIFICATION</scope>
</reference>
<feature type="compositionally biased region" description="Polar residues" evidence="1">
    <location>
        <begin position="43"/>
        <end position="53"/>
    </location>
</feature>
<proteinExistence type="predicted"/>
<feature type="region of interest" description="Disordered" evidence="1">
    <location>
        <begin position="43"/>
        <end position="83"/>
    </location>
</feature>
<dbReference type="EMBL" id="KE525347">
    <property type="protein sequence ID" value="KFB49790.1"/>
    <property type="molecule type" value="Genomic_DNA"/>
</dbReference>
<sequence>MAFHHTFSGCPARAFDGWKSTAGTSAGGWAKQQGYFQIESMGNQHTRGTQDGEQQGMFGNRATPDSIGRNVRERRHLAEEETIRKSRRLRSAFTQRTANKRRTKVAKIDLRKIKKENRRDFRVIFILRPFDRSFCLSAGGLRRNDKDSENVRAA</sequence>
<accession>A0A084WHU6</accession>
<keyword evidence="4" id="KW-1185">Reference proteome</keyword>
<evidence type="ECO:0000256" key="1">
    <source>
        <dbReference type="SAM" id="MobiDB-lite"/>
    </source>
</evidence>
<name>A0A084WHU6_ANOSI</name>
<evidence type="ECO:0000313" key="2">
    <source>
        <dbReference type="EMBL" id="KFB49790.1"/>
    </source>
</evidence>